<organism evidence="2 3">
    <name type="scientific">Nonomuraea pusilla</name>
    <dbReference type="NCBI Taxonomy" id="46177"/>
    <lineage>
        <taxon>Bacteria</taxon>
        <taxon>Bacillati</taxon>
        <taxon>Actinomycetota</taxon>
        <taxon>Actinomycetes</taxon>
        <taxon>Streptosporangiales</taxon>
        <taxon>Streptosporangiaceae</taxon>
        <taxon>Nonomuraea</taxon>
    </lineage>
</organism>
<dbReference type="EMBL" id="FOBF01000002">
    <property type="protein sequence ID" value="SEK61983.1"/>
    <property type="molecule type" value="Genomic_DNA"/>
</dbReference>
<dbReference type="Proteomes" id="UP000198953">
    <property type="component" value="Unassembled WGS sequence"/>
</dbReference>
<feature type="region of interest" description="Disordered" evidence="1">
    <location>
        <begin position="1"/>
        <end position="30"/>
    </location>
</feature>
<evidence type="ECO:0000256" key="1">
    <source>
        <dbReference type="SAM" id="MobiDB-lite"/>
    </source>
</evidence>
<feature type="compositionally biased region" description="Basic and acidic residues" evidence="1">
    <location>
        <begin position="416"/>
        <end position="426"/>
    </location>
</feature>
<evidence type="ECO:0000313" key="2">
    <source>
        <dbReference type="EMBL" id="SEK61983.1"/>
    </source>
</evidence>
<dbReference type="AlphaFoldDB" id="A0A1H7IHF9"/>
<gene>
    <name evidence="2" type="ORF">SAMN05660976_00810</name>
</gene>
<reference evidence="2 3" key="1">
    <citation type="submission" date="2016-10" db="EMBL/GenBank/DDBJ databases">
        <authorList>
            <person name="de Groot N.N."/>
        </authorList>
    </citation>
    <scope>NUCLEOTIDE SEQUENCE [LARGE SCALE GENOMIC DNA]</scope>
    <source>
        <strain evidence="2 3">DSM 43357</strain>
    </source>
</reference>
<dbReference type="Gene3D" id="2.130.10.10">
    <property type="entry name" value="YVTN repeat-like/Quinoprotein amine dehydrogenase"/>
    <property type="match status" value="1"/>
</dbReference>
<proteinExistence type="predicted"/>
<dbReference type="OrthoDB" id="3314906at2"/>
<accession>A0A1H7IHF9</accession>
<evidence type="ECO:0000313" key="3">
    <source>
        <dbReference type="Proteomes" id="UP000198953"/>
    </source>
</evidence>
<name>A0A1H7IHF9_9ACTN</name>
<dbReference type="RefSeq" id="WP_143078546.1">
    <property type="nucleotide sequence ID" value="NZ_FOBF01000002.1"/>
</dbReference>
<feature type="region of interest" description="Disordered" evidence="1">
    <location>
        <begin position="411"/>
        <end position="438"/>
    </location>
</feature>
<dbReference type="InterPro" id="IPR015943">
    <property type="entry name" value="WD40/YVTN_repeat-like_dom_sf"/>
</dbReference>
<dbReference type="SUPFAM" id="SSF82171">
    <property type="entry name" value="DPP6 N-terminal domain-like"/>
    <property type="match status" value="1"/>
</dbReference>
<dbReference type="STRING" id="46177.SAMN05660976_00810"/>
<protein>
    <submittedName>
        <fullName evidence="2">Uncharacterized protein</fullName>
    </submittedName>
</protein>
<sequence length="564" mass="56286">MRGRAGMPSPLPPTAPRTAAPEVPHPATSGAAARRGWARIPVAALALLVGVVSAVGGCAGAGSEAVAVRVNALPSGVRVPGPAVFLARVPGEERSGVLGLVRVGAFGDPLTEGVWVRKHAEVALGDPRIPTAVRGLADDPRDGVLAGGNVLDATLPDHVFLTRVRPAGEGLSWTSGRCVLVRRDGRAVSPAPEATCEEAANGGLYWTAGGGRPAYGGVDLASGTASPAVGLPASPSAVSPDGRYLAAVTRDRGLVIGDTRTGRLVRPSGSGFGSEGVFTSRGYVTVRDAAASSSGGGGGGGGGEVSLVTPSGKVTDLLGPVGKVSFAPGGRRVVAVVTRPAARLVVADLDTGTATPVRGFPAPGADLALALAGDFALAVPLPSALGDPRPVQVWRIDLGRARAERVATVPAATRARPVEEDRDRAGAPDPASGLTGLRFSPQGEVVALTAGGVTALGPAGARPLLPLPERRVLFAPDGGRGDTLLAVAESGARARVATGAAEDQSAAPVMPTSDGGHLIVALRPRSGAYPDPGPRDEVVLTRLDGTGSPLPLYRGAILAGVSPG</sequence>
<keyword evidence="3" id="KW-1185">Reference proteome</keyword>